<protein>
    <submittedName>
        <fullName evidence="10">Branched-chain amino acid ABC transporter permease</fullName>
    </submittedName>
</protein>
<feature type="transmembrane region" description="Helical" evidence="9">
    <location>
        <begin position="75"/>
        <end position="97"/>
    </location>
</feature>
<dbReference type="InterPro" id="IPR052157">
    <property type="entry name" value="BCAA_transport_permease"/>
</dbReference>
<feature type="transmembrane region" description="Helical" evidence="9">
    <location>
        <begin position="36"/>
        <end position="55"/>
    </location>
</feature>
<evidence type="ECO:0000313" key="11">
    <source>
        <dbReference type="Proteomes" id="UP001209076"/>
    </source>
</evidence>
<feature type="transmembrane region" description="Helical" evidence="9">
    <location>
        <begin position="109"/>
        <end position="128"/>
    </location>
</feature>
<gene>
    <name evidence="10" type="ORF">N7603_05335</name>
</gene>
<accession>A0ABT2PVU6</accession>
<keyword evidence="7 9" id="KW-0472">Membrane</keyword>
<dbReference type="PANTHER" id="PTHR11795">
    <property type="entry name" value="BRANCHED-CHAIN AMINO ACID TRANSPORT SYSTEM PERMEASE PROTEIN LIVH"/>
    <property type="match status" value="1"/>
</dbReference>
<feature type="transmembrane region" description="Helical" evidence="9">
    <location>
        <begin position="213"/>
        <end position="234"/>
    </location>
</feature>
<evidence type="ECO:0000256" key="6">
    <source>
        <dbReference type="ARBA" id="ARBA00022989"/>
    </source>
</evidence>
<dbReference type="CDD" id="cd06582">
    <property type="entry name" value="TM_PBP1_LivH_like"/>
    <property type="match status" value="1"/>
</dbReference>
<dbReference type="Pfam" id="PF02653">
    <property type="entry name" value="BPD_transp_2"/>
    <property type="match status" value="1"/>
</dbReference>
<keyword evidence="2" id="KW-0813">Transport</keyword>
<keyword evidence="4 9" id="KW-0812">Transmembrane</keyword>
<feature type="transmembrane region" description="Helical" evidence="9">
    <location>
        <begin position="294"/>
        <end position="311"/>
    </location>
</feature>
<evidence type="ECO:0000256" key="7">
    <source>
        <dbReference type="ARBA" id="ARBA00023136"/>
    </source>
</evidence>
<evidence type="ECO:0000256" key="2">
    <source>
        <dbReference type="ARBA" id="ARBA00022448"/>
    </source>
</evidence>
<keyword evidence="11" id="KW-1185">Reference proteome</keyword>
<comment type="subcellular location">
    <subcellularLocation>
        <location evidence="1">Cell membrane</location>
        <topology evidence="1">Multi-pass membrane protein</topology>
    </subcellularLocation>
</comment>
<name>A0ABT2PVU6_9MOLU</name>
<proteinExistence type="inferred from homology"/>
<feature type="transmembrane region" description="Helical" evidence="9">
    <location>
        <begin position="168"/>
        <end position="187"/>
    </location>
</feature>
<comment type="similarity">
    <text evidence="8">Belongs to the binding-protein-dependent transport system permease family. LivHM subfamily.</text>
</comment>
<evidence type="ECO:0000256" key="1">
    <source>
        <dbReference type="ARBA" id="ARBA00004651"/>
    </source>
</evidence>
<keyword evidence="5" id="KW-0029">Amino-acid transport</keyword>
<evidence type="ECO:0000256" key="8">
    <source>
        <dbReference type="ARBA" id="ARBA00037998"/>
    </source>
</evidence>
<dbReference type="InterPro" id="IPR001851">
    <property type="entry name" value="ABC_transp_permease"/>
</dbReference>
<evidence type="ECO:0000256" key="9">
    <source>
        <dbReference type="SAM" id="Phobius"/>
    </source>
</evidence>
<dbReference type="Proteomes" id="UP001209076">
    <property type="component" value="Unassembled WGS sequence"/>
</dbReference>
<comment type="caution">
    <text evidence="10">The sequence shown here is derived from an EMBL/GenBank/DDBJ whole genome shotgun (WGS) entry which is preliminary data.</text>
</comment>
<dbReference type="RefSeq" id="WP_262096338.1">
    <property type="nucleotide sequence ID" value="NZ_JAOEGN010000008.1"/>
</dbReference>
<keyword evidence="6 9" id="KW-1133">Transmembrane helix</keyword>
<evidence type="ECO:0000313" key="10">
    <source>
        <dbReference type="EMBL" id="MCU0105075.1"/>
    </source>
</evidence>
<evidence type="ECO:0000256" key="5">
    <source>
        <dbReference type="ARBA" id="ARBA00022970"/>
    </source>
</evidence>
<evidence type="ECO:0000256" key="3">
    <source>
        <dbReference type="ARBA" id="ARBA00022475"/>
    </source>
</evidence>
<reference evidence="11" key="1">
    <citation type="submission" date="2023-07" db="EMBL/GenBank/DDBJ databases">
        <title>Novel Mycoplasma species identified in domestic and wild animals.</title>
        <authorList>
            <person name="Volokhov D.V."/>
            <person name="Furtak V.A."/>
            <person name="Zagorodnyaya T.A."/>
        </authorList>
    </citation>
    <scope>NUCLEOTIDE SEQUENCE [LARGE SCALE GENOMIC DNA]</scope>
    <source>
        <strain evidence="11">92-19</strain>
    </source>
</reference>
<feature type="transmembrane region" description="Helical" evidence="9">
    <location>
        <begin position="255"/>
        <end position="279"/>
    </location>
</feature>
<keyword evidence="3" id="KW-1003">Cell membrane</keyword>
<feature type="transmembrane region" description="Helical" evidence="9">
    <location>
        <begin position="6"/>
        <end position="29"/>
    </location>
</feature>
<dbReference type="EMBL" id="JAOEGN010000008">
    <property type="protein sequence ID" value="MCU0105075.1"/>
    <property type="molecule type" value="Genomic_DNA"/>
</dbReference>
<dbReference type="PANTHER" id="PTHR11795:SF451">
    <property type="entry name" value="ABC TRANSPORTER PERMEASE PROTEIN"/>
    <property type="match status" value="1"/>
</dbReference>
<sequence>MDLFIDIFISSLFTSAPLILATFAIVLIFKTSFTTNFAQGMIGTIAAFITSYLLLPNPDFTNPTVPSPTLMEYLVAILAGILVSFIISMIIDVLIFRNSRFLNPVGKQIITMGMVLIITGVLPMTFGVDALPLPRMGKNLVDSSLGKFLNIFVTFFRDMGIPVRLEMVLTTFLSAIILGTIFAMLRFSKWGLGVRATASNEKVASMMGVNTKFITAMSWAIAGGIGAVAAIIMASNRDGFYVTPYLMISTQVQAFFSAILGGFSTFFGPVVGALLFTIFDNLFAVYFNPWGKTATYLFVMIIVLIKPYGLFGKKIAKKV</sequence>
<organism evidence="10 11">
    <name type="scientific">Paracholeplasma vituli</name>
    <dbReference type="NCBI Taxonomy" id="69473"/>
    <lineage>
        <taxon>Bacteria</taxon>
        <taxon>Bacillati</taxon>
        <taxon>Mycoplasmatota</taxon>
        <taxon>Mollicutes</taxon>
        <taxon>Acholeplasmatales</taxon>
        <taxon>Acholeplasmataceae</taxon>
        <taxon>Paracholeplasma</taxon>
    </lineage>
</organism>
<evidence type="ECO:0000256" key="4">
    <source>
        <dbReference type="ARBA" id="ARBA00022692"/>
    </source>
</evidence>